<dbReference type="Gene3D" id="3.30.470.30">
    <property type="entry name" value="DNA ligase/mRNA capping enzyme"/>
    <property type="match status" value="1"/>
</dbReference>
<evidence type="ECO:0000259" key="11">
    <source>
        <dbReference type="PROSITE" id="PS50172"/>
    </source>
</evidence>
<dbReference type="GO" id="GO:0006260">
    <property type="term" value="P:DNA replication"/>
    <property type="evidence" value="ECO:0007669"/>
    <property type="project" value="UniProtKB-KW"/>
</dbReference>
<comment type="catalytic activity">
    <reaction evidence="9 10">
        <text>NAD(+) + (deoxyribonucleotide)n-3'-hydroxyl + 5'-phospho-(deoxyribonucleotide)m = (deoxyribonucleotide)n+m + AMP + beta-nicotinamide D-nucleotide.</text>
        <dbReference type="EC" id="6.5.1.2"/>
    </reaction>
</comment>
<dbReference type="InterPro" id="IPR001679">
    <property type="entry name" value="DNA_ligase"/>
</dbReference>
<dbReference type="SUPFAM" id="SSF52113">
    <property type="entry name" value="BRCT domain"/>
    <property type="match status" value="1"/>
</dbReference>
<dbReference type="GO" id="GO:0003911">
    <property type="term" value="F:DNA ligase (NAD+) activity"/>
    <property type="evidence" value="ECO:0007669"/>
    <property type="project" value="UniProtKB-UniRule"/>
</dbReference>
<evidence type="ECO:0000256" key="8">
    <source>
        <dbReference type="ARBA" id="ARBA00023211"/>
    </source>
</evidence>
<reference evidence="12" key="1">
    <citation type="submission" date="2018-09" db="EMBL/GenBank/DDBJ databases">
        <title>Murine metabolic-syndrome-specific gut microbial biobank.</title>
        <authorList>
            <person name="Liu C."/>
        </authorList>
    </citation>
    <scope>NUCLEOTIDE SEQUENCE</scope>
    <source>
        <strain evidence="12">D42-62</strain>
    </source>
</reference>
<dbReference type="InterPro" id="IPR013840">
    <property type="entry name" value="DNAligase_N"/>
</dbReference>
<dbReference type="Gene3D" id="1.10.150.20">
    <property type="entry name" value="5' to 3' exonuclease, C-terminal subdomain"/>
    <property type="match status" value="2"/>
</dbReference>
<evidence type="ECO:0000313" key="12">
    <source>
        <dbReference type="EMBL" id="NBJ91529.1"/>
    </source>
</evidence>
<evidence type="ECO:0000256" key="10">
    <source>
        <dbReference type="HAMAP-Rule" id="MF_01588"/>
    </source>
</evidence>
<evidence type="ECO:0000256" key="4">
    <source>
        <dbReference type="ARBA" id="ARBA00022763"/>
    </source>
</evidence>
<gene>
    <name evidence="10 12" type="primary">ligA</name>
    <name evidence="12" type="ORF">D5281_02725</name>
</gene>
<feature type="binding site" evidence="10">
    <location>
        <position position="160"/>
    </location>
    <ligand>
        <name>NAD(+)</name>
        <dbReference type="ChEBI" id="CHEBI:57540"/>
    </ligand>
</feature>
<evidence type="ECO:0000256" key="1">
    <source>
        <dbReference type="ARBA" id="ARBA00022598"/>
    </source>
</evidence>
<feature type="binding site" evidence="10">
    <location>
        <position position="126"/>
    </location>
    <ligand>
        <name>NAD(+)</name>
        <dbReference type="ChEBI" id="CHEBI:57540"/>
    </ligand>
</feature>
<feature type="binding site" evidence="10">
    <location>
        <position position="414"/>
    </location>
    <ligand>
        <name>Zn(2+)</name>
        <dbReference type="ChEBI" id="CHEBI:29105"/>
    </ligand>
</feature>
<dbReference type="SMART" id="SM00292">
    <property type="entry name" value="BRCT"/>
    <property type="match status" value="1"/>
</dbReference>
<dbReference type="InterPro" id="IPR012340">
    <property type="entry name" value="NA-bd_OB-fold"/>
</dbReference>
<evidence type="ECO:0000256" key="3">
    <source>
        <dbReference type="ARBA" id="ARBA00022723"/>
    </source>
</evidence>
<dbReference type="HAMAP" id="MF_01588">
    <property type="entry name" value="DNA_ligase_A"/>
    <property type="match status" value="1"/>
</dbReference>
<dbReference type="PIRSF" id="PIRSF001604">
    <property type="entry name" value="LigA"/>
    <property type="match status" value="1"/>
</dbReference>
<keyword evidence="6 10" id="KW-0520">NAD</keyword>
<dbReference type="AlphaFoldDB" id="A0A9X5BD72"/>
<dbReference type="InterPro" id="IPR004150">
    <property type="entry name" value="NAD_DNA_ligase_OB"/>
</dbReference>
<feature type="binding site" evidence="10">
    <location>
        <position position="409"/>
    </location>
    <ligand>
        <name>Zn(2+)</name>
        <dbReference type="ChEBI" id="CHEBI:29105"/>
    </ligand>
</feature>
<dbReference type="InterPro" id="IPR013839">
    <property type="entry name" value="DNAligase_adenylation"/>
</dbReference>
<evidence type="ECO:0000256" key="7">
    <source>
        <dbReference type="ARBA" id="ARBA00023204"/>
    </source>
</evidence>
<keyword evidence="7 10" id="KW-0234">DNA repair</keyword>
<comment type="cofactor">
    <cofactor evidence="10">
        <name>Mg(2+)</name>
        <dbReference type="ChEBI" id="CHEBI:18420"/>
    </cofactor>
    <cofactor evidence="10">
        <name>Mn(2+)</name>
        <dbReference type="ChEBI" id="CHEBI:29035"/>
    </cofactor>
</comment>
<keyword evidence="1 10" id="KW-0436">Ligase</keyword>
<dbReference type="InterPro" id="IPR010994">
    <property type="entry name" value="RuvA_2-like"/>
</dbReference>
<dbReference type="Gene3D" id="1.10.287.610">
    <property type="entry name" value="Helix hairpin bin"/>
    <property type="match status" value="1"/>
</dbReference>
<evidence type="ECO:0000256" key="5">
    <source>
        <dbReference type="ARBA" id="ARBA00022833"/>
    </source>
</evidence>
<dbReference type="Pfam" id="PF00533">
    <property type="entry name" value="BRCT"/>
    <property type="match status" value="1"/>
</dbReference>
<feature type="binding site" evidence="10">
    <location>
        <position position="387"/>
    </location>
    <ligand>
        <name>Zn(2+)</name>
        <dbReference type="ChEBI" id="CHEBI:29105"/>
    </ligand>
</feature>
<feature type="binding site" evidence="10">
    <location>
        <position position="299"/>
    </location>
    <ligand>
        <name>NAD(+)</name>
        <dbReference type="ChEBI" id="CHEBI:57540"/>
    </ligand>
</feature>
<keyword evidence="5 10" id="KW-0862">Zinc</keyword>
<keyword evidence="8 10" id="KW-0464">Manganese</keyword>
<feature type="binding site" evidence="10">
    <location>
        <position position="390"/>
    </location>
    <ligand>
        <name>Zn(2+)</name>
        <dbReference type="ChEBI" id="CHEBI:29105"/>
    </ligand>
</feature>
<evidence type="ECO:0000256" key="9">
    <source>
        <dbReference type="ARBA" id="ARBA00034005"/>
    </source>
</evidence>
<proteinExistence type="inferred from homology"/>
<dbReference type="NCBIfam" id="NF005932">
    <property type="entry name" value="PRK07956.1"/>
    <property type="match status" value="1"/>
</dbReference>
<comment type="caution">
    <text evidence="12">The sequence shown here is derived from an EMBL/GenBank/DDBJ whole genome shotgun (WGS) entry which is preliminary data.</text>
</comment>
<dbReference type="Pfam" id="PF03120">
    <property type="entry name" value="OB_DNA_ligase"/>
    <property type="match status" value="1"/>
</dbReference>
<comment type="similarity">
    <text evidence="10">Belongs to the NAD-dependent DNA ligase family. LigA subfamily.</text>
</comment>
<feature type="binding site" evidence="10">
    <location>
        <begin position="81"/>
        <end position="82"/>
    </location>
    <ligand>
        <name>NAD(+)</name>
        <dbReference type="ChEBI" id="CHEBI:57540"/>
    </ligand>
</feature>
<dbReference type="InterPro" id="IPR036420">
    <property type="entry name" value="BRCT_dom_sf"/>
</dbReference>
<dbReference type="CDD" id="cd17748">
    <property type="entry name" value="BRCT_DNA_ligase_like"/>
    <property type="match status" value="1"/>
</dbReference>
<dbReference type="SUPFAM" id="SSF50249">
    <property type="entry name" value="Nucleic acid-binding proteins"/>
    <property type="match status" value="1"/>
</dbReference>
<comment type="function">
    <text evidence="10">DNA ligase that catalyzes the formation of phosphodiester linkages between 5'-phosphoryl and 3'-hydroxyl groups in double-stranded DNA using NAD as a coenzyme and as the energy source for the reaction. It is essential for DNA replication and repair of damaged DNA.</text>
</comment>
<keyword evidence="10" id="KW-0460">Magnesium</keyword>
<protein>
    <recommendedName>
        <fullName evidence="10">DNA ligase</fullName>
        <ecNumber evidence="10">6.5.1.2</ecNumber>
    </recommendedName>
    <alternativeName>
        <fullName evidence="10">Polydeoxyribonucleotide synthase [NAD(+)]</fullName>
    </alternativeName>
</protein>
<feature type="domain" description="BRCT" evidence="11">
    <location>
        <begin position="575"/>
        <end position="655"/>
    </location>
</feature>
<dbReference type="Proteomes" id="UP001154420">
    <property type="component" value="Unassembled WGS sequence"/>
</dbReference>
<keyword evidence="13" id="KW-1185">Reference proteome</keyword>
<dbReference type="EMBL" id="QZDT01000002">
    <property type="protein sequence ID" value="NBJ91529.1"/>
    <property type="molecule type" value="Genomic_DNA"/>
</dbReference>
<dbReference type="Pfam" id="PF01653">
    <property type="entry name" value="DNA_ligase_aden"/>
    <property type="match status" value="1"/>
</dbReference>
<evidence type="ECO:0000313" key="13">
    <source>
        <dbReference type="Proteomes" id="UP001154420"/>
    </source>
</evidence>
<dbReference type="SUPFAM" id="SSF47781">
    <property type="entry name" value="RuvA domain 2-like"/>
    <property type="match status" value="1"/>
</dbReference>
<dbReference type="SUPFAM" id="SSF56091">
    <property type="entry name" value="DNA ligase/mRNA capping enzyme, catalytic domain"/>
    <property type="match status" value="1"/>
</dbReference>
<keyword evidence="4 10" id="KW-0227">DNA damage</keyword>
<keyword evidence="3 10" id="KW-0479">Metal-binding</keyword>
<name>A0A9X5BD72_9FIRM</name>
<keyword evidence="2 10" id="KW-0235">DNA replication</keyword>
<comment type="caution">
    <text evidence="10">Lacks conserved residue(s) required for the propagation of feature annotation.</text>
</comment>
<dbReference type="Gene3D" id="2.40.50.140">
    <property type="entry name" value="Nucleic acid-binding proteins"/>
    <property type="match status" value="1"/>
</dbReference>
<dbReference type="PROSITE" id="PS50172">
    <property type="entry name" value="BRCT"/>
    <property type="match status" value="1"/>
</dbReference>
<accession>A0A9X5BD72</accession>
<organism evidence="12 13">
    <name type="scientific">Parablautia muri</name>
    <dbReference type="NCBI Taxonomy" id="2320879"/>
    <lineage>
        <taxon>Bacteria</taxon>
        <taxon>Bacillati</taxon>
        <taxon>Bacillota</taxon>
        <taxon>Clostridia</taxon>
        <taxon>Lachnospirales</taxon>
        <taxon>Lachnospiraceae</taxon>
        <taxon>Parablautia</taxon>
    </lineage>
</organism>
<dbReference type="EC" id="6.5.1.2" evidence="10"/>
<sequence length="655" mass="73337">MIMNKHKKRYEELINLLNDASDAYYNGREELMSNYEWDALFDELVKLETETGYVLPNSPTQKTGAEENAGEREAHEFPALSLAKTKEVSELQKWAEEKPVWISWKLDGLTLVLTYDGGKLSRILTRGNGTTGTNITYLKYSIKGFPLKIKYKGHMVVRGEATISYTDFELINDTMEDEDEKYANPRNLASGTLSLDDAEKVKERHVHFNAFTLVYVEDDIKSWGERMDFLEGEGFTVVDRKMVNADELPYAIENWTRKVESGQMDLPVDGLVICYEDTEYASSGSVTGHHATKAGYAFKWQDVSAQSELLYVEWSCAASTISPVAVFQPVQLEGTTVSRASLCNISEMERLGIGKSCTLEVIKANKIIPKCIAVKNAVGDFDIPTNCPVCGAQTQIRISPKSKTKTLHCTNPDCTAKHVKKFTRFVSKSGMDIDGLSIQTMLKFMNEGFLKEFADIYHLSAHAETIKQMEGFGEKSCANMMAAIEKSRQVHPVHFIYALCIPMIGIDAGKKMIARDGFDGFLDRLESGRGFEDIEGIGPEKSGSIMEWYKNNQNRYSLKELLKEVTIEKVSPKPKEEGKCAGLTFVITGDVHHYHNRDAFKAYVESEGGKVTGSVTSKTNYLVNNDLASNSSKNRKAKELGIPIISEDDFVEQFA</sequence>
<feature type="active site" description="N6-AMP-lysine intermediate" evidence="10">
    <location>
        <position position="105"/>
    </location>
</feature>
<dbReference type="GO" id="GO:0006281">
    <property type="term" value="P:DNA repair"/>
    <property type="evidence" value="ECO:0007669"/>
    <property type="project" value="UniProtKB-KW"/>
</dbReference>
<evidence type="ECO:0000256" key="6">
    <source>
        <dbReference type="ARBA" id="ARBA00023027"/>
    </source>
</evidence>
<evidence type="ECO:0000256" key="2">
    <source>
        <dbReference type="ARBA" id="ARBA00022705"/>
    </source>
</evidence>
<dbReference type="InterPro" id="IPR001357">
    <property type="entry name" value="BRCT_dom"/>
</dbReference>
<dbReference type="GO" id="GO:0046872">
    <property type="term" value="F:metal ion binding"/>
    <property type="evidence" value="ECO:0007669"/>
    <property type="project" value="UniProtKB-KW"/>
</dbReference>
<dbReference type="SMART" id="SM00532">
    <property type="entry name" value="LIGANc"/>
    <property type="match status" value="1"/>
</dbReference>
<dbReference type="Gene3D" id="3.40.50.10190">
    <property type="entry name" value="BRCT domain"/>
    <property type="match status" value="1"/>
</dbReference>